<protein>
    <recommendedName>
        <fullName evidence="9">O-methyltransferase domain-containing protein</fullName>
    </recommendedName>
</protein>
<dbReference type="InterPro" id="IPR012967">
    <property type="entry name" value="COMT_dimerisation"/>
</dbReference>
<dbReference type="GO" id="GO:0046983">
    <property type="term" value="F:protein dimerization activity"/>
    <property type="evidence" value="ECO:0007669"/>
    <property type="project" value="InterPro"/>
</dbReference>
<evidence type="ECO:0000256" key="3">
    <source>
        <dbReference type="ARBA" id="ARBA00022691"/>
    </source>
</evidence>
<dbReference type="SUPFAM" id="SSF46785">
    <property type="entry name" value="Winged helix' DNA-binding domain"/>
    <property type="match status" value="2"/>
</dbReference>
<dbReference type="Gramene" id="LPERR11G08720.1">
    <property type="protein sequence ID" value="LPERR11G08720.1"/>
    <property type="gene ID" value="LPERR11G08720"/>
</dbReference>
<keyword evidence="8" id="KW-1185">Reference proteome</keyword>
<feature type="domain" description="O-methyltransferase C-terminal" evidence="5">
    <location>
        <begin position="146"/>
        <end position="358"/>
    </location>
</feature>
<feature type="domain" description="O-methyltransferase dimerisation" evidence="6">
    <location>
        <begin position="25"/>
        <end position="115"/>
    </location>
</feature>
<dbReference type="CDD" id="cd02440">
    <property type="entry name" value="AdoMet_MTases"/>
    <property type="match status" value="1"/>
</dbReference>
<dbReference type="InterPro" id="IPR029063">
    <property type="entry name" value="SAM-dependent_MTases_sf"/>
</dbReference>
<dbReference type="Proteomes" id="UP000032180">
    <property type="component" value="Chromosome 11"/>
</dbReference>
<dbReference type="AlphaFoldDB" id="A0A0D9XRC4"/>
<dbReference type="PROSITE" id="PS51683">
    <property type="entry name" value="SAM_OMT_II"/>
    <property type="match status" value="2"/>
</dbReference>
<accession>A0A0D9XRC4</accession>
<dbReference type="InterPro" id="IPR001077">
    <property type="entry name" value="COMT_C"/>
</dbReference>
<dbReference type="Pfam" id="PF08100">
    <property type="entry name" value="Dimerisation"/>
    <property type="match status" value="2"/>
</dbReference>
<dbReference type="FunFam" id="3.40.50.150:FF:000185">
    <property type="entry name" value="O-methyltransferase family protein"/>
    <property type="match status" value="1"/>
</dbReference>
<evidence type="ECO:0000256" key="1">
    <source>
        <dbReference type="ARBA" id="ARBA00022603"/>
    </source>
</evidence>
<evidence type="ECO:0000256" key="2">
    <source>
        <dbReference type="ARBA" id="ARBA00022679"/>
    </source>
</evidence>
<feature type="domain" description="O-methyltransferase C-terminal" evidence="5">
    <location>
        <begin position="512"/>
        <end position="722"/>
    </location>
</feature>
<dbReference type="PANTHER" id="PTHR11746">
    <property type="entry name" value="O-METHYLTRANSFERASE"/>
    <property type="match status" value="1"/>
</dbReference>
<dbReference type="eggNOG" id="KOG3178">
    <property type="taxonomic scope" value="Eukaryota"/>
</dbReference>
<reference evidence="8" key="2">
    <citation type="submission" date="2013-12" db="EMBL/GenBank/DDBJ databases">
        <authorList>
            <person name="Yu Y."/>
            <person name="Lee S."/>
            <person name="de Baynast K."/>
            <person name="Wissotski M."/>
            <person name="Liu L."/>
            <person name="Talag J."/>
            <person name="Goicoechea J."/>
            <person name="Angelova A."/>
            <person name="Jetty R."/>
            <person name="Kudrna D."/>
            <person name="Golser W."/>
            <person name="Rivera L."/>
            <person name="Zhang J."/>
            <person name="Wing R."/>
        </authorList>
    </citation>
    <scope>NUCLEOTIDE SEQUENCE</scope>
</reference>
<keyword evidence="3" id="KW-0949">S-adenosyl-L-methionine</keyword>
<dbReference type="SUPFAM" id="SSF53335">
    <property type="entry name" value="S-adenosyl-L-methionine-dependent methyltransferases"/>
    <property type="match status" value="2"/>
</dbReference>
<dbReference type="GO" id="GO:0032259">
    <property type="term" value="P:methylation"/>
    <property type="evidence" value="ECO:0007669"/>
    <property type="project" value="UniProtKB-KW"/>
</dbReference>
<dbReference type="InterPro" id="IPR036390">
    <property type="entry name" value="WH_DNA-bd_sf"/>
</dbReference>
<name>A0A0D9XRC4_9ORYZ</name>
<dbReference type="InterPro" id="IPR016461">
    <property type="entry name" value="COMT-like"/>
</dbReference>
<evidence type="ECO:0000313" key="8">
    <source>
        <dbReference type="Proteomes" id="UP000032180"/>
    </source>
</evidence>
<organism evidence="7 8">
    <name type="scientific">Leersia perrieri</name>
    <dbReference type="NCBI Taxonomy" id="77586"/>
    <lineage>
        <taxon>Eukaryota</taxon>
        <taxon>Viridiplantae</taxon>
        <taxon>Streptophyta</taxon>
        <taxon>Embryophyta</taxon>
        <taxon>Tracheophyta</taxon>
        <taxon>Spermatophyta</taxon>
        <taxon>Magnoliopsida</taxon>
        <taxon>Liliopsida</taxon>
        <taxon>Poales</taxon>
        <taxon>Poaceae</taxon>
        <taxon>BOP clade</taxon>
        <taxon>Oryzoideae</taxon>
        <taxon>Oryzeae</taxon>
        <taxon>Oryzinae</taxon>
        <taxon>Leersia</taxon>
    </lineage>
</organism>
<dbReference type="InterPro" id="IPR036388">
    <property type="entry name" value="WH-like_DNA-bd_sf"/>
</dbReference>
<dbReference type="Gene3D" id="3.40.50.150">
    <property type="entry name" value="Vaccinia Virus protein VP39"/>
    <property type="match status" value="2"/>
</dbReference>
<reference evidence="7" key="3">
    <citation type="submission" date="2015-04" db="UniProtKB">
        <authorList>
            <consortium name="EnsemblPlants"/>
        </authorList>
    </citation>
    <scope>IDENTIFICATION</scope>
</reference>
<keyword evidence="2" id="KW-0808">Transferase</keyword>
<reference evidence="7 8" key="1">
    <citation type="submission" date="2012-08" db="EMBL/GenBank/DDBJ databases">
        <title>Oryza genome evolution.</title>
        <authorList>
            <person name="Wing R.A."/>
        </authorList>
    </citation>
    <scope>NUCLEOTIDE SEQUENCE</scope>
</reference>
<comment type="similarity">
    <text evidence="4">Belongs to the class I-like SAM-binding methyltransferase superfamily. Cation-independent O-methyltransferase family. COMT subfamily.</text>
</comment>
<keyword evidence="1" id="KW-0489">Methyltransferase</keyword>
<proteinExistence type="inferred from homology"/>
<dbReference type="Pfam" id="PF00891">
    <property type="entry name" value="Methyltransf_2"/>
    <property type="match status" value="2"/>
</dbReference>
<evidence type="ECO:0000256" key="4">
    <source>
        <dbReference type="ARBA" id="ARBA00034481"/>
    </source>
</evidence>
<feature type="domain" description="O-methyltransferase dimerisation" evidence="6">
    <location>
        <begin position="390"/>
        <end position="476"/>
    </location>
</feature>
<evidence type="ECO:0000313" key="7">
    <source>
        <dbReference type="EnsemblPlants" id="LPERR11G08720.1"/>
    </source>
</evidence>
<dbReference type="Gene3D" id="1.10.10.10">
    <property type="entry name" value="Winged helix-like DNA-binding domain superfamily/Winged helix DNA-binding domain"/>
    <property type="match status" value="2"/>
</dbReference>
<dbReference type="EnsemblPlants" id="LPERR11G08720.1">
    <property type="protein sequence ID" value="LPERR11G08720.1"/>
    <property type="gene ID" value="LPERR11G08720"/>
</dbReference>
<dbReference type="HOGENOM" id="CLU_376595_0_0_1"/>
<evidence type="ECO:0000259" key="5">
    <source>
        <dbReference type="Pfam" id="PF00891"/>
    </source>
</evidence>
<evidence type="ECO:0008006" key="9">
    <source>
        <dbReference type="Google" id="ProtNLM"/>
    </source>
</evidence>
<dbReference type="STRING" id="77586.A0A0D9XRC4"/>
<dbReference type="FunFam" id="3.40.50.150:FF:000206">
    <property type="entry name" value="O-methyltransferase ZRP4"/>
    <property type="match status" value="1"/>
</dbReference>
<evidence type="ECO:0000259" key="6">
    <source>
        <dbReference type="Pfam" id="PF08100"/>
    </source>
</evidence>
<dbReference type="GO" id="GO:0008171">
    <property type="term" value="F:O-methyltransferase activity"/>
    <property type="evidence" value="ECO:0007669"/>
    <property type="project" value="InterPro"/>
</dbReference>
<dbReference type="FunFam" id="1.10.10.10:FF:000213">
    <property type="entry name" value="Coniferyl alcohol 9-O-methyltransferase"/>
    <property type="match status" value="2"/>
</dbReference>
<sequence>MAGHEAHTIEVPNDAELLQAQADLWRHSLYYLTSMGLRCAIKLGIPTAIHRLGGAASVHDLITKLSLPAGKEPFLRRLMRVLVTSGVFAADGRPGARSTVDVERYRLTPLSRILVDGVVADEHHSQTSFVLAATSRHYLEASLGLDEWFRKDVPEGEPLPSPFEDVHGAALFDESTPLLDPELDAVVNEGLAAHDNLGIGTILRECRNLFRGVKSLTDCCGGDGTTARAVVKAYPHIKCTVLDLPKVIDKAPKDDGVNYVAGDLFHTVPPSQAVMLKLVLHHWSDDDCVKILAQCRKAIPSREEGGKVIIIEILVGPSLGPVMFEAQLMMDMLMLVNTRGRQRDESDWENLFLKAGFSDYKIVKMLGARGPSHLIPPTDDELLQAQADLWRHSLSYLTPMALRCAVKLGIPTAIHRAGGQSTLPDLITSLSLPSSKLPFLRRLMRLLVNSDIFTLTTTTTTGVHVYGLTPLSLFLVDGAYFADADVDDGHTNQSAFVLAATSPHYVEAALGLDDWFRADDDYVSPFEAAHDAPLLHETRAVADAELSALVGEALVAQNHMGIGLALRESRAVFEGMESLVDCGGGDGATARAIVRAFPGIRCTVLDLPQVIDTAPKVTDAGVEFVAGDMFSHVPPAQAVLLKYVLSHWSDEECVKILTQCKKAIPSREAGGKVIIKDVVVGTSSGQMLEAELLMDMAMMVMTSGRERDEQEWHEIFTNSGFSDYKIMNKLVSAALSH</sequence>